<keyword evidence="3" id="KW-0963">Cytoplasm</keyword>
<dbReference type="OrthoDB" id="9798965at2"/>
<keyword evidence="4" id="KW-0598">Phosphotransferase system</keyword>
<dbReference type="CDD" id="cd00367">
    <property type="entry name" value="PTS-HPr_like"/>
    <property type="match status" value="1"/>
</dbReference>
<dbReference type="GO" id="GO:0005737">
    <property type="term" value="C:cytoplasm"/>
    <property type="evidence" value="ECO:0007669"/>
    <property type="project" value="UniProtKB-SubCell"/>
</dbReference>
<dbReference type="InterPro" id="IPR035895">
    <property type="entry name" value="HPr-like_sf"/>
</dbReference>
<accession>A0A364NRH2</accession>
<comment type="subcellular location">
    <subcellularLocation>
        <location evidence="1">Cytoplasm</location>
    </subcellularLocation>
</comment>
<reference evidence="6 7" key="1">
    <citation type="submission" date="2018-06" db="EMBL/GenBank/DDBJ databases">
        <title>Nitrincola tibetense sp. nov., isolated from Lake XuguoCo on Tibetan Plateau.</title>
        <authorList>
            <person name="Xing P."/>
        </authorList>
    </citation>
    <scope>NUCLEOTIDE SEQUENCE [LARGE SCALE GENOMIC DNA]</scope>
    <source>
        <strain evidence="7">xg18</strain>
    </source>
</reference>
<evidence type="ECO:0000256" key="2">
    <source>
        <dbReference type="ARBA" id="ARBA00010736"/>
    </source>
</evidence>
<dbReference type="AlphaFoldDB" id="A0A364NRH2"/>
<comment type="similarity">
    <text evidence="2">Belongs to the HPr family.</text>
</comment>
<dbReference type="NCBIfam" id="TIGR01003">
    <property type="entry name" value="PTS_HPr_family"/>
    <property type="match status" value="1"/>
</dbReference>
<dbReference type="PROSITE" id="PS00589">
    <property type="entry name" value="PTS_HPR_SER"/>
    <property type="match status" value="1"/>
</dbReference>
<comment type="caution">
    <text evidence="6">The sequence shown here is derived from an EMBL/GenBank/DDBJ whole genome shotgun (WGS) entry which is preliminary data.</text>
</comment>
<protein>
    <submittedName>
        <fullName evidence="6">HPr family phosphocarrier protein</fullName>
    </submittedName>
</protein>
<evidence type="ECO:0000256" key="1">
    <source>
        <dbReference type="ARBA" id="ARBA00004496"/>
    </source>
</evidence>
<evidence type="ECO:0000256" key="4">
    <source>
        <dbReference type="ARBA" id="ARBA00022683"/>
    </source>
</evidence>
<dbReference type="Proteomes" id="UP000250744">
    <property type="component" value="Unassembled WGS sequence"/>
</dbReference>
<evidence type="ECO:0000313" key="6">
    <source>
        <dbReference type="EMBL" id="RAU19683.1"/>
    </source>
</evidence>
<name>A0A364NRH2_9GAMM</name>
<dbReference type="SUPFAM" id="SSF55594">
    <property type="entry name" value="HPr-like"/>
    <property type="match status" value="1"/>
</dbReference>
<dbReference type="PROSITE" id="PS51350">
    <property type="entry name" value="PTS_HPR_DOM"/>
    <property type="match status" value="1"/>
</dbReference>
<dbReference type="Pfam" id="PF00381">
    <property type="entry name" value="PTS-HPr"/>
    <property type="match status" value="1"/>
</dbReference>
<keyword evidence="7" id="KW-1185">Reference proteome</keyword>
<evidence type="ECO:0000256" key="3">
    <source>
        <dbReference type="ARBA" id="ARBA00022490"/>
    </source>
</evidence>
<proteinExistence type="inferred from homology"/>
<sequence>MIKAPVTIINKLGLHARAAAKLSAKANEFNSQIQVEKAGRVVDCKSIMSVMMLAASKGTELILHIDGDDAQDAHHALELLIQNRFDEPE</sequence>
<gene>
    <name evidence="6" type="ORF">DN062_00950</name>
</gene>
<dbReference type="InterPro" id="IPR000032">
    <property type="entry name" value="HPr-like"/>
</dbReference>
<evidence type="ECO:0000259" key="5">
    <source>
        <dbReference type="PROSITE" id="PS51350"/>
    </source>
</evidence>
<dbReference type="PROSITE" id="PS00369">
    <property type="entry name" value="PTS_HPR_HIS"/>
    <property type="match status" value="1"/>
</dbReference>
<dbReference type="PRINTS" id="PR00107">
    <property type="entry name" value="PHOSPHOCPHPR"/>
</dbReference>
<dbReference type="InterPro" id="IPR001020">
    <property type="entry name" value="PTS_HPr_His_P_site"/>
</dbReference>
<feature type="domain" description="HPr" evidence="5">
    <location>
        <begin position="1"/>
        <end position="88"/>
    </location>
</feature>
<dbReference type="InterPro" id="IPR002114">
    <property type="entry name" value="PTS_HPr_Ser_P_site"/>
</dbReference>
<dbReference type="GO" id="GO:0009401">
    <property type="term" value="P:phosphoenolpyruvate-dependent sugar phosphotransferase system"/>
    <property type="evidence" value="ECO:0007669"/>
    <property type="project" value="UniProtKB-KW"/>
</dbReference>
<dbReference type="Gene3D" id="3.30.1340.10">
    <property type="entry name" value="HPr-like"/>
    <property type="match status" value="1"/>
</dbReference>
<dbReference type="InterPro" id="IPR050399">
    <property type="entry name" value="HPr"/>
</dbReference>
<dbReference type="RefSeq" id="WP_112156677.1">
    <property type="nucleotide sequence ID" value="NZ_QKRX01000001.1"/>
</dbReference>
<organism evidence="6 7">
    <name type="scientific">Nitrincola tibetensis</name>
    <dbReference type="NCBI Taxonomy" id="2219697"/>
    <lineage>
        <taxon>Bacteria</taxon>
        <taxon>Pseudomonadati</taxon>
        <taxon>Pseudomonadota</taxon>
        <taxon>Gammaproteobacteria</taxon>
        <taxon>Oceanospirillales</taxon>
        <taxon>Oceanospirillaceae</taxon>
        <taxon>Nitrincola</taxon>
    </lineage>
</organism>
<evidence type="ECO:0000313" key="7">
    <source>
        <dbReference type="Proteomes" id="UP000250744"/>
    </source>
</evidence>
<dbReference type="EMBL" id="QKRX01000001">
    <property type="protein sequence ID" value="RAU19683.1"/>
    <property type="molecule type" value="Genomic_DNA"/>
</dbReference>
<dbReference type="PANTHER" id="PTHR33705">
    <property type="entry name" value="PHOSPHOCARRIER PROTEIN HPR"/>
    <property type="match status" value="1"/>
</dbReference>
<dbReference type="PANTHER" id="PTHR33705:SF2">
    <property type="entry name" value="PHOSPHOCARRIER PROTEIN NPR"/>
    <property type="match status" value="1"/>
</dbReference>